<dbReference type="Pfam" id="PF01592">
    <property type="entry name" value="NifU_N"/>
    <property type="match status" value="1"/>
</dbReference>
<evidence type="ECO:0000313" key="3">
    <source>
        <dbReference type="Proteomes" id="UP000658258"/>
    </source>
</evidence>
<keyword evidence="3" id="KW-1185">Reference proteome</keyword>
<dbReference type="CDD" id="cd06664">
    <property type="entry name" value="IscU_like"/>
    <property type="match status" value="1"/>
</dbReference>
<dbReference type="EMBL" id="BNAG01000004">
    <property type="protein sequence ID" value="GHE73752.1"/>
    <property type="molecule type" value="Genomic_DNA"/>
</dbReference>
<proteinExistence type="predicted"/>
<evidence type="ECO:0000259" key="1">
    <source>
        <dbReference type="Pfam" id="PF01592"/>
    </source>
</evidence>
<evidence type="ECO:0000313" key="2">
    <source>
        <dbReference type="EMBL" id="GHE73752.1"/>
    </source>
</evidence>
<gene>
    <name evidence="2" type="ORF">GCM10011340_33150</name>
</gene>
<dbReference type="SUPFAM" id="SSF82649">
    <property type="entry name" value="SufE/NifU"/>
    <property type="match status" value="1"/>
</dbReference>
<feature type="domain" description="NIF system FeS cluster assembly NifU N-terminal" evidence="1">
    <location>
        <begin position="9"/>
        <end position="130"/>
    </location>
</feature>
<protein>
    <submittedName>
        <fullName evidence="2">Iron-sulfur cluster assembly scaffold protein</fullName>
    </submittedName>
</protein>
<dbReference type="RefSeq" id="WP_189631404.1">
    <property type="nucleotide sequence ID" value="NZ_BNAG01000004.1"/>
</dbReference>
<accession>A0ABQ3IB14</accession>
<sequence length="145" mass="16213">MNKALQSLYKEVILSRAKVPRYECKAPDLVPTVEAYNPLCGDKFYLYVSIEDGVFKELKFSGFGCSISKASTDVMCDALSHKTIQEGLLIIDTFLELIDDKSSVSPEQLTDSKELLAFAAARDFPERKTCANLGWEALRLHLQSL</sequence>
<dbReference type="NCBIfam" id="TIGR01994">
    <property type="entry name" value="SUF_scaf_2"/>
    <property type="match status" value="1"/>
</dbReference>
<dbReference type="Gene3D" id="3.90.1010.10">
    <property type="match status" value="1"/>
</dbReference>
<organism evidence="2 3">
    <name type="scientific">Roseivirga thermotolerans</name>
    <dbReference type="NCBI Taxonomy" id="1758176"/>
    <lineage>
        <taxon>Bacteria</taxon>
        <taxon>Pseudomonadati</taxon>
        <taxon>Bacteroidota</taxon>
        <taxon>Cytophagia</taxon>
        <taxon>Cytophagales</taxon>
        <taxon>Roseivirgaceae</taxon>
        <taxon>Roseivirga</taxon>
    </lineage>
</organism>
<dbReference type="InterPro" id="IPR002871">
    <property type="entry name" value="NIF_FeS_clus_asmbl_NifU_N"/>
</dbReference>
<name>A0ABQ3IB14_9BACT</name>
<comment type="caution">
    <text evidence="2">The sequence shown here is derived from an EMBL/GenBank/DDBJ whole genome shotgun (WGS) entry which is preliminary data.</text>
</comment>
<dbReference type="Proteomes" id="UP000658258">
    <property type="component" value="Unassembled WGS sequence"/>
</dbReference>
<reference evidence="3" key="1">
    <citation type="journal article" date="2019" name="Int. J. Syst. Evol. Microbiol.">
        <title>The Global Catalogue of Microorganisms (GCM) 10K type strain sequencing project: providing services to taxonomists for standard genome sequencing and annotation.</title>
        <authorList>
            <consortium name="The Broad Institute Genomics Platform"/>
            <consortium name="The Broad Institute Genome Sequencing Center for Infectious Disease"/>
            <person name="Wu L."/>
            <person name="Ma J."/>
        </authorList>
    </citation>
    <scope>NUCLEOTIDE SEQUENCE [LARGE SCALE GENOMIC DNA]</scope>
    <source>
        <strain evidence="3">CGMCC 1.15111</strain>
    </source>
</reference>